<evidence type="ECO:0008006" key="3">
    <source>
        <dbReference type="Google" id="ProtNLM"/>
    </source>
</evidence>
<name>A0A9D1NMW2_9BACT</name>
<sequence>MAKPKRTKRSPRQPAKPTFLSKVGEALLKAAPTALRVAVPLVAALAAVWGFLRLTDGYLQGSETFLVDPRNIAITGCTADVTEQFVRKTMLEGVFGLTEPENGFGLVRAKIVERLRQSPYFSAAEMTYRPGRGTVELHVREREPVARLRGTPLVVDAEGMCFPPLPNTPGALPTVAGWDGMRDYEPGTRMPAKYRCMLRLIAAAATGPTPLPSAVRDVDLLPNAYDVDDGLSVRLADGREVIIAWPGMGMDVGRAGEEARGREREAMLGRLRRVALALGNPDLAGKRRVNALTGEIAVSD</sequence>
<organism evidence="1 2">
    <name type="scientific">Candidatus Spyradenecus faecavium</name>
    <dbReference type="NCBI Taxonomy" id="2840947"/>
    <lineage>
        <taxon>Bacteria</taxon>
        <taxon>Pseudomonadati</taxon>
        <taxon>Lentisphaerota</taxon>
        <taxon>Lentisphaeria</taxon>
        <taxon>Lentisphaerales</taxon>
        <taxon>Lentisphaeraceae</taxon>
        <taxon>Lentisphaeraceae incertae sedis</taxon>
        <taxon>Candidatus Spyradenecus</taxon>
    </lineage>
</organism>
<comment type="caution">
    <text evidence="1">The sequence shown here is derived from an EMBL/GenBank/DDBJ whole genome shotgun (WGS) entry which is preliminary data.</text>
</comment>
<protein>
    <recommendedName>
        <fullName evidence="3">POTRA domain-containing protein</fullName>
    </recommendedName>
</protein>
<reference evidence="1" key="1">
    <citation type="submission" date="2020-10" db="EMBL/GenBank/DDBJ databases">
        <authorList>
            <person name="Gilroy R."/>
        </authorList>
    </citation>
    <scope>NUCLEOTIDE SEQUENCE</scope>
    <source>
        <strain evidence="1">35461</strain>
    </source>
</reference>
<evidence type="ECO:0000313" key="1">
    <source>
        <dbReference type="EMBL" id="HIV09063.1"/>
    </source>
</evidence>
<proteinExistence type="predicted"/>
<dbReference type="AlphaFoldDB" id="A0A9D1NMW2"/>
<dbReference type="Proteomes" id="UP000886845">
    <property type="component" value="Unassembled WGS sequence"/>
</dbReference>
<evidence type="ECO:0000313" key="2">
    <source>
        <dbReference type="Proteomes" id="UP000886845"/>
    </source>
</evidence>
<gene>
    <name evidence="1" type="ORF">IAC79_02975</name>
</gene>
<dbReference type="EMBL" id="DVOR01000095">
    <property type="protein sequence ID" value="HIV09063.1"/>
    <property type="molecule type" value="Genomic_DNA"/>
</dbReference>
<accession>A0A9D1NMW2</accession>
<reference evidence="1" key="2">
    <citation type="journal article" date="2021" name="PeerJ">
        <title>Extensive microbial diversity within the chicken gut microbiome revealed by metagenomics and culture.</title>
        <authorList>
            <person name="Gilroy R."/>
            <person name="Ravi A."/>
            <person name="Getino M."/>
            <person name="Pursley I."/>
            <person name="Horton D.L."/>
            <person name="Alikhan N.F."/>
            <person name="Baker D."/>
            <person name="Gharbi K."/>
            <person name="Hall N."/>
            <person name="Watson M."/>
            <person name="Adriaenssens E.M."/>
            <person name="Foster-Nyarko E."/>
            <person name="Jarju S."/>
            <person name="Secka A."/>
            <person name="Antonio M."/>
            <person name="Oren A."/>
            <person name="Chaudhuri R.R."/>
            <person name="La Ragione R."/>
            <person name="Hildebrand F."/>
            <person name="Pallen M.J."/>
        </authorList>
    </citation>
    <scope>NUCLEOTIDE SEQUENCE</scope>
    <source>
        <strain evidence="1">35461</strain>
    </source>
</reference>